<dbReference type="InterPro" id="IPR000608">
    <property type="entry name" value="UBC"/>
</dbReference>
<evidence type="ECO:0000256" key="1">
    <source>
        <dbReference type="ARBA" id="ARBA00022676"/>
    </source>
</evidence>
<evidence type="ECO:0000256" key="3">
    <source>
        <dbReference type="ARBA" id="ARBA00022695"/>
    </source>
</evidence>
<dbReference type="SMART" id="SM00212">
    <property type="entry name" value="UBCc"/>
    <property type="match status" value="1"/>
</dbReference>
<dbReference type="InParanoid" id="A0A3N4KJX6"/>
<dbReference type="Proteomes" id="UP000277580">
    <property type="component" value="Unassembled WGS sequence"/>
</dbReference>
<protein>
    <recommendedName>
        <fullName evidence="6">UBC core domain-containing protein</fullName>
    </recommendedName>
</protein>
<dbReference type="InterPro" id="IPR012317">
    <property type="entry name" value="Poly(ADP-ribose)pol_cat_dom"/>
</dbReference>
<proteinExistence type="predicted"/>
<keyword evidence="4" id="KW-0520">NAD</keyword>
<evidence type="ECO:0000256" key="4">
    <source>
        <dbReference type="ARBA" id="ARBA00023027"/>
    </source>
</evidence>
<feature type="compositionally biased region" description="Basic and acidic residues" evidence="5">
    <location>
        <begin position="1001"/>
        <end position="1015"/>
    </location>
</feature>
<dbReference type="GO" id="GO:0016779">
    <property type="term" value="F:nucleotidyltransferase activity"/>
    <property type="evidence" value="ECO:0007669"/>
    <property type="project" value="UniProtKB-KW"/>
</dbReference>
<evidence type="ECO:0000313" key="7">
    <source>
        <dbReference type="EMBL" id="RPB10863.1"/>
    </source>
</evidence>
<evidence type="ECO:0000256" key="2">
    <source>
        <dbReference type="ARBA" id="ARBA00022679"/>
    </source>
</evidence>
<reference evidence="7 8" key="1">
    <citation type="journal article" date="2018" name="Nat. Ecol. Evol.">
        <title>Pezizomycetes genomes reveal the molecular basis of ectomycorrhizal truffle lifestyle.</title>
        <authorList>
            <person name="Murat C."/>
            <person name="Payen T."/>
            <person name="Noel B."/>
            <person name="Kuo A."/>
            <person name="Morin E."/>
            <person name="Chen J."/>
            <person name="Kohler A."/>
            <person name="Krizsan K."/>
            <person name="Balestrini R."/>
            <person name="Da Silva C."/>
            <person name="Montanini B."/>
            <person name="Hainaut M."/>
            <person name="Levati E."/>
            <person name="Barry K.W."/>
            <person name="Belfiori B."/>
            <person name="Cichocki N."/>
            <person name="Clum A."/>
            <person name="Dockter R.B."/>
            <person name="Fauchery L."/>
            <person name="Guy J."/>
            <person name="Iotti M."/>
            <person name="Le Tacon F."/>
            <person name="Lindquist E.A."/>
            <person name="Lipzen A."/>
            <person name="Malagnac F."/>
            <person name="Mello A."/>
            <person name="Molinier V."/>
            <person name="Miyauchi S."/>
            <person name="Poulain J."/>
            <person name="Riccioni C."/>
            <person name="Rubini A."/>
            <person name="Sitrit Y."/>
            <person name="Splivallo R."/>
            <person name="Traeger S."/>
            <person name="Wang M."/>
            <person name="Zifcakova L."/>
            <person name="Wipf D."/>
            <person name="Zambonelli A."/>
            <person name="Paolocci F."/>
            <person name="Nowrousian M."/>
            <person name="Ottonello S."/>
            <person name="Baldrian P."/>
            <person name="Spatafora J.W."/>
            <person name="Henrissat B."/>
            <person name="Nagy L.G."/>
            <person name="Aury J.M."/>
            <person name="Wincker P."/>
            <person name="Grigoriev I.V."/>
            <person name="Bonfante P."/>
            <person name="Martin F.M."/>
        </authorList>
    </citation>
    <scope>NUCLEOTIDE SEQUENCE [LARGE SCALE GENOMIC DNA]</scope>
    <source>
        <strain evidence="7 8">CCBAS932</strain>
    </source>
</reference>
<sequence length="1224" mass="135223">MPRKSFFADLERVQRPGGVDRCISDVHRGDDDGCFNFTFTPHGTGSGNRGIGITAMIPELSDYPDSHQTYLYTSSADAPGAITGALAKFSPEVSQPLSALLAAVSYSLNKAMGSIGPTDSDVLMEDNEFENSDEDFQNGEDDDDEDDDISVGGWEEDYQDPITRTRQHSSAEKDEFSQDTLAPAEVRELRKALRHDLRLAKIAGFKIGVLGDYQGGVDLYVSLGIRVSKLGISDEAIDAWKLDKQKYLIMLIHYSSYYQTLERLTGDVGGYHAKKSVELCVGTATKYKPTLIEAIGAFSKISAFDNTHPLSNGTTSKEVGGLDGTIELSDDNAFRGVFISRPLNELLNSRLIQLVKYRIHHGFGWDGAERYYIDSQGRESNSLGQIDSRYYDHQEPKRALAGIVTDDSLATSSPKDASFPLLAMQLTLRHLVRCTEFCLVCHTKVQNDFEALKPYVCSSPLCLYQYMSLGFGPSIEHEIISQPTVVDLLISFCHVSAKFDKLVEFPSGMNLTVPGALFEAFQADYHRVRHELSFNQDPDTLRPPLKVGDWITIHTKANGVATSETFHARVIETEYFPKVKLATPIGYTPPSNPVLPNPQNAYKASNPQAIPQQLYQPVDNLPTVLPVTFSIYNVNFDSLPESQKTQNILQILETLPSVAEMRMWLQRNTKVGEEASLKMWKNRISPPALGILRWIIASNRSCIVPVDHEMDSLGGIINGPGSKKWSEQRVWGMGDWLQFRFAMGAPDKEQRFLEAVQDAQKRLNQPHSSLFAFHGSPLSNWHSIIREGLHFKKTQHGRAFGNGCYHSLDLNVSMGYSGTAAGSSVHTSAPSWSQSSLNIKAAISLNEIVNAPNEFVSKAPHLVVSQLDWIQTRYLFIKIGGNKSVPFDDAASSRPTLIHPQDDAYTPRGLLGNLIIPATVSGYRTRNVLFPGGPPPPTPSLSPTKIAKMKKRISHIIPNLESSSNTPIVLDDDLTDDASIATESSDILALISDDEDDDDDLFSHEDTGSTNRKTDGSSIPKEGAFIPGSLDTSDLPMLPLPSYATGGASKRIQSDLRSIVRLQQTQSIEELGWYVDTSRTDNIYQWIVELHSFPEHLPLYKDMKEKNVKSIVLEMRFGSQYPMSPPFIRVVRPRFRGFGQGGGGHVTVGGALCMELLTNSGWSAVSSLESVLLQVRMMIAEESPPARLAAGPVQFYAPSEARDAYLRACRTHGWTVPADFASIV</sequence>
<dbReference type="Pfam" id="PF00644">
    <property type="entry name" value="PARP"/>
    <property type="match status" value="1"/>
</dbReference>
<dbReference type="AlphaFoldDB" id="A0A3N4KJX6"/>
<keyword evidence="2" id="KW-0808">Transferase</keyword>
<dbReference type="PANTHER" id="PTHR21328">
    <property type="entry name" value="POLY ADP-RIBOSE POLYMERASE FAMILY, MEMBER PARP"/>
    <property type="match status" value="1"/>
</dbReference>
<dbReference type="Pfam" id="PF00179">
    <property type="entry name" value="UQ_con"/>
    <property type="match status" value="1"/>
</dbReference>
<feature type="region of interest" description="Disordered" evidence="5">
    <location>
        <begin position="995"/>
        <end position="1024"/>
    </location>
</feature>
<dbReference type="InterPro" id="IPR016135">
    <property type="entry name" value="UBQ-conjugating_enzyme/RWD"/>
</dbReference>
<feature type="domain" description="UBC core" evidence="6">
    <location>
        <begin position="1047"/>
        <end position="1224"/>
    </location>
</feature>
<gene>
    <name evidence="7" type="ORF">P167DRAFT_537145</name>
</gene>
<dbReference type="SUPFAM" id="SSF54495">
    <property type="entry name" value="UBC-like"/>
    <property type="match status" value="1"/>
</dbReference>
<name>A0A3N4KJX6_9PEZI</name>
<evidence type="ECO:0000259" key="6">
    <source>
        <dbReference type="PROSITE" id="PS50127"/>
    </source>
</evidence>
<dbReference type="Gene3D" id="3.90.228.10">
    <property type="match status" value="1"/>
</dbReference>
<dbReference type="EMBL" id="ML119139">
    <property type="protein sequence ID" value="RPB10863.1"/>
    <property type="molecule type" value="Genomic_DNA"/>
</dbReference>
<dbReference type="FunFam" id="3.10.110.10:FF:000107">
    <property type="entry name" value="Ubiquitin conjugating enzyme, putative"/>
    <property type="match status" value="1"/>
</dbReference>
<dbReference type="OrthoDB" id="109543at2759"/>
<dbReference type="CDD" id="cd23802">
    <property type="entry name" value="UBCc_UBE2Q"/>
    <property type="match status" value="1"/>
</dbReference>
<accession>A0A3N4KJX6</accession>
<dbReference type="InterPro" id="IPR051838">
    <property type="entry name" value="ARTD_PARP"/>
</dbReference>
<organism evidence="7 8">
    <name type="scientific">Morchella conica CCBAS932</name>
    <dbReference type="NCBI Taxonomy" id="1392247"/>
    <lineage>
        <taxon>Eukaryota</taxon>
        <taxon>Fungi</taxon>
        <taxon>Dikarya</taxon>
        <taxon>Ascomycota</taxon>
        <taxon>Pezizomycotina</taxon>
        <taxon>Pezizomycetes</taxon>
        <taxon>Pezizales</taxon>
        <taxon>Morchellaceae</taxon>
        <taxon>Morchella</taxon>
    </lineage>
</organism>
<dbReference type="Gene3D" id="3.10.110.10">
    <property type="entry name" value="Ubiquitin Conjugating Enzyme"/>
    <property type="match status" value="1"/>
</dbReference>
<evidence type="ECO:0000313" key="8">
    <source>
        <dbReference type="Proteomes" id="UP000277580"/>
    </source>
</evidence>
<evidence type="ECO:0000256" key="5">
    <source>
        <dbReference type="SAM" id="MobiDB-lite"/>
    </source>
</evidence>
<keyword evidence="8" id="KW-1185">Reference proteome</keyword>
<keyword evidence="1" id="KW-0328">Glycosyltransferase</keyword>
<keyword evidence="3" id="KW-0548">Nucleotidyltransferase</keyword>
<feature type="compositionally biased region" description="Acidic residues" evidence="5">
    <location>
        <begin position="132"/>
        <end position="159"/>
    </location>
</feature>
<dbReference type="STRING" id="1392247.A0A3N4KJX6"/>
<dbReference type="SUPFAM" id="SSF56399">
    <property type="entry name" value="ADP-ribosylation"/>
    <property type="match status" value="1"/>
</dbReference>
<dbReference type="GO" id="GO:0003950">
    <property type="term" value="F:NAD+ poly-ADP-ribosyltransferase activity"/>
    <property type="evidence" value="ECO:0007669"/>
    <property type="project" value="InterPro"/>
</dbReference>
<dbReference type="PROSITE" id="PS50127">
    <property type="entry name" value="UBC_2"/>
    <property type="match status" value="1"/>
</dbReference>
<feature type="region of interest" description="Disordered" evidence="5">
    <location>
        <begin position="132"/>
        <end position="179"/>
    </location>
</feature>